<dbReference type="GO" id="GO:0006260">
    <property type="term" value="P:DNA replication"/>
    <property type="evidence" value="ECO:0007669"/>
    <property type="project" value="InterPro"/>
</dbReference>
<evidence type="ECO:0000313" key="6">
    <source>
        <dbReference type="EMBL" id="CAB4642028.1"/>
    </source>
</evidence>
<dbReference type="SMART" id="SM00479">
    <property type="entry name" value="EXOIII"/>
    <property type="match status" value="1"/>
</dbReference>
<dbReference type="EMBL" id="CAEZTR010000140">
    <property type="protein sequence ID" value="CAB4588064.1"/>
    <property type="molecule type" value="Genomic_DNA"/>
</dbReference>
<dbReference type="Gene3D" id="3.30.420.10">
    <property type="entry name" value="Ribonuclease H-like superfamily/Ribonuclease H"/>
    <property type="match status" value="1"/>
</dbReference>
<dbReference type="InterPro" id="IPR012337">
    <property type="entry name" value="RNaseH-like_sf"/>
</dbReference>
<dbReference type="AlphaFoldDB" id="A0A6J6FM20"/>
<evidence type="ECO:0000313" key="5">
    <source>
        <dbReference type="EMBL" id="CAB4588064.1"/>
    </source>
</evidence>
<gene>
    <name evidence="5" type="ORF">UFOPK1711_01662</name>
    <name evidence="6" type="ORF">UFOPK2143_00744</name>
</gene>
<dbReference type="Pfam" id="PF00929">
    <property type="entry name" value="RNase_T"/>
    <property type="match status" value="1"/>
</dbReference>
<dbReference type="InterPro" id="IPR036397">
    <property type="entry name" value="RNaseH_sf"/>
</dbReference>
<evidence type="ECO:0000256" key="3">
    <source>
        <dbReference type="ARBA" id="ARBA00022839"/>
    </source>
</evidence>
<dbReference type="InterPro" id="IPR013520">
    <property type="entry name" value="Ribonucl_H"/>
</dbReference>
<dbReference type="InterPro" id="IPR006054">
    <property type="entry name" value="DnaQ"/>
</dbReference>
<protein>
    <submittedName>
        <fullName evidence="5">Unannotated protein</fullName>
    </submittedName>
</protein>
<keyword evidence="1" id="KW-0540">Nuclease</keyword>
<dbReference type="GO" id="GO:0003677">
    <property type="term" value="F:DNA binding"/>
    <property type="evidence" value="ECO:0007669"/>
    <property type="project" value="InterPro"/>
</dbReference>
<organism evidence="5">
    <name type="scientific">freshwater metagenome</name>
    <dbReference type="NCBI Taxonomy" id="449393"/>
    <lineage>
        <taxon>unclassified sequences</taxon>
        <taxon>metagenomes</taxon>
        <taxon>ecological metagenomes</taxon>
    </lineage>
</organism>
<keyword evidence="2" id="KW-0378">Hydrolase</keyword>
<dbReference type="FunFam" id="3.30.420.10:FF:000045">
    <property type="entry name" value="3'-5' exonuclease DinG"/>
    <property type="match status" value="1"/>
</dbReference>
<dbReference type="EMBL" id="CAEZVV010000033">
    <property type="protein sequence ID" value="CAB4642028.1"/>
    <property type="molecule type" value="Genomic_DNA"/>
</dbReference>
<reference evidence="5" key="1">
    <citation type="submission" date="2020-05" db="EMBL/GenBank/DDBJ databases">
        <authorList>
            <person name="Chiriac C."/>
            <person name="Salcher M."/>
            <person name="Ghai R."/>
            <person name="Kavagutti S V."/>
        </authorList>
    </citation>
    <scope>NUCLEOTIDE SEQUENCE</scope>
</reference>
<accession>A0A6J6FM20</accession>
<sequence length="226" mass="23665">MDLWTPEFGQRRAAAIPLSDSPSSVQSVSPSISAFPSVNVREWSAQPPSLPFAVLDVETTGLSPAKDRIIEIAVVRCAPDGSFLDEWSTLVDPGRDPGPTHIHGITASDLEGAPAFEDIAEELRARLAGSMVAAHNLSFDAGFLAAEFQRAGSTTPDQPAVCTLQLARHVLKGNEGYSLAACAAALGIDHPNAHRALADTRVTASVLAAMIALLHPPSDQGALPFG</sequence>
<keyword evidence="3" id="KW-0269">Exonuclease</keyword>
<dbReference type="NCBIfam" id="TIGR00573">
    <property type="entry name" value="dnaq"/>
    <property type="match status" value="1"/>
</dbReference>
<dbReference type="GO" id="GO:0003887">
    <property type="term" value="F:DNA-directed DNA polymerase activity"/>
    <property type="evidence" value="ECO:0007669"/>
    <property type="project" value="InterPro"/>
</dbReference>
<feature type="domain" description="Exonuclease" evidence="4">
    <location>
        <begin position="51"/>
        <end position="216"/>
    </location>
</feature>
<proteinExistence type="predicted"/>
<evidence type="ECO:0000256" key="1">
    <source>
        <dbReference type="ARBA" id="ARBA00022722"/>
    </source>
</evidence>
<evidence type="ECO:0000259" key="4">
    <source>
        <dbReference type="SMART" id="SM00479"/>
    </source>
</evidence>
<dbReference type="SUPFAM" id="SSF53098">
    <property type="entry name" value="Ribonuclease H-like"/>
    <property type="match status" value="1"/>
</dbReference>
<dbReference type="PANTHER" id="PTHR30231">
    <property type="entry name" value="DNA POLYMERASE III SUBUNIT EPSILON"/>
    <property type="match status" value="1"/>
</dbReference>
<evidence type="ECO:0000256" key="2">
    <source>
        <dbReference type="ARBA" id="ARBA00022801"/>
    </source>
</evidence>
<dbReference type="GO" id="GO:0008408">
    <property type="term" value="F:3'-5' exonuclease activity"/>
    <property type="evidence" value="ECO:0007669"/>
    <property type="project" value="TreeGrafter"/>
</dbReference>
<dbReference type="CDD" id="cd06127">
    <property type="entry name" value="DEDDh"/>
    <property type="match status" value="1"/>
</dbReference>
<dbReference type="GO" id="GO:0005829">
    <property type="term" value="C:cytosol"/>
    <property type="evidence" value="ECO:0007669"/>
    <property type="project" value="TreeGrafter"/>
</dbReference>
<name>A0A6J6FM20_9ZZZZ</name>
<dbReference type="PANTHER" id="PTHR30231:SF4">
    <property type="entry name" value="PROTEIN NEN2"/>
    <property type="match status" value="1"/>
</dbReference>